<gene>
    <name evidence="3" type="ORF">GCM10009710_16970</name>
</gene>
<dbReference type="Pfam" id="PF01337">
    <property type="entry name" value="Barstar"/>
    <property type="match status" value="1"/>
</dbReference>
<dbReference type="EMBL" id="BAAAME010000004">
    <property type="protein sequence ID" value="GAA1737356.1"/>
    <property type="molecule type" value="Genomic_DNA"/>
</dbReference>
<comment type="caution">
    <text evidence="3">The sequence shown here is derived from an EMBL/GenBank/DDBJ whole genome shotgun (WGS) entry which is preliminary data.</text>
</comment>
<evidence type="ECO:0000313" key="4">
    <source>
        <dbReference type="Proteomes" id="UP001501057"/>
    </source>
</evidence>
<evidence type="ECO:0000256" key="1">
    <source>
        <dbReference type="ARBA" id="ARBA00006845"/>
    </source>
</evidence>
<dbReference type="SUPFAM" id="SSF52038">
    <property type="entry name" value="Barstar-related"/>
    <property type="match status" value="1"/>
</dbReference>
<dbReference type="Proteomes" id="UP001501057">
    <property type="component" value="Unassembled WGS sequence"/>
</dbReference>
<dbReference type="InterPro" id="IPR035905">
    <property type="entry name" value="Barstar-like_sf"/>
</dbReference>
<proteinExistence type="inferred from homology"/>
<accession>A0ABN2JS55</accession>
<feature type="domain" description="Barstar (barnase inhibitor)" evidence="2">
    <location>
        <begin position="40"/>
        <end position="111"/>
    </location>
</feature>
<dbReference type="InterPro" id="IPR000468">
    <property type="entry name" value="Barstar"/>
</dbReference>
<evidence type="ECO:0000259" key="2">
    <source>
        <dbReference type="Pfam" id="PF01337"/>
    </source>
</evidence>
<sequence length="152" mass="16980">MERDIPWVRGELPWLGGPLYRVRDSAWPVVHEFLKRHDYRLIVIDGTAMKSSEAAHEVLQKAFGFPDWYGRNWDAFSDCFEDFAGENVGKRVAIVWRDIETAGRVDPATTAEVGWGLLDCAFRSSERSGRGDGDSIVVDVFAIGGGDEFASP</sequence>
<keyword evidence="4" id="KW-1185">Reference proteome</keyword>
<dbReference type="RefSeq" id="WP_344200021.1">
    <property type="nucleotide sequence ID" value="NZ_BAAAME010000004.1"/>
</dbReference>
<comment type="similarity">
    <text evidence="1">Belongs to the barstar family.</text>
</comment>
<organism evidence="3 4">
    <name type="scientific">Aeromicrobium alkaliterrae</name>
    <dbReference type="NCBI Taxonomy" id="302168"/>
    <lineage>
        <taxon>Bacteria</taxon>
        <taxon>Bacillati</taxon>
        <taxon>Actinomycetota</taxon>
        <taxon>Actinomycetes</taxon>
        <taxon>Propionibacteriales</taxon>
        <taxon>Nocardioidaceae</taxon>
        <taxon>Aeromicrobium</taxon>
    </lineage>
</organism>
<reference evidence="3 4" key="1">
    <citation type="journal article" date="2019" name="Int. J. Syst. Evol. Microbiol.">
        <title>The Global Catalogue of Microorganisms (GCM) 10K type strain sequencing project: providing services to taxonomists for standard genome sequencing and annotation.</title>
        <authorList>
            <consortium name="The Broad Institute Genomics Platform"/>
            <consortium name="The Broad Institute Genome Sequencing Center for Infectious Disease"/>
            <person name="Wu L."/>
            <person name="Ma J."/>
        </authorList>
    </citation>
    <scope>NUCLEOTIDE SEQUENCE [LARGE SCALE GENOMIC DNA]</scope>
    <source>
        <strain evidence="3 4">JCM 13518</strain>
    </source>
</reference>
<evidence type="ECO:0000313" key="3">
    <source>
        <dbReference type="EMBL" id="GAA1737356.1"/>
    </source>
</evidence>
<dbReference type="Gene3D" id="3.30.370.10">
    <property type="entry name" value="Barstar-like"/>
    <property type="match status" value="1"/>
</dbReference>
<protein>
    <recommendedName>
        <fullName evidence="2">Barstar (barnase inhibitor) domain-containing protein</fullName>
    </recommendedName>
</protein>
<name>A0ABN2JS55_9ACTN</name>